<evidence type="ECO:0000313" key="2">
    <source>
        <dbReference type="EMBL" id="VDI52634.1"/>
    </source>
</evidence>
<organism evidence="2 3">
    <name type="scientific">Mytilus galloprovincialis</name>
    <name type="common">Mediterranean mussel</name>
    <dbReference type="NCBI Taxonomy" id="29158"/>
    <lineage>
        <taxon>Eukaryota</taxon>
        <taxon>Metazoa</taxon>
        <taxon>Spiralia</taxon>
        <taxon>Lophotrochozoa</taxon>
        <taxon>Mollusca</taxon>
        <taxon>Bivalvia</taxon>
        <taxon>Autobranchia</taxon>
        <taxon>Pteriomorphia</taxon>
        <taxon>Mytilida</taxon>
        <taxon>Mytiloidea</taxon>
        <taxon>Mytilidae</taxon>
        <taxon>Mytilinae</taxon>
        <taxon>Mytilus</taxon>
    </lineage>
</organism>
<reference evidence="2" key="1">
    <citation type="submission" date="2018-11" db="EMBL/GenBank/DDBJ databases">
        <authorList>
            <person name="Alioto T."/>
            <person name="Alioto T."/>
        </authorList>
    </citation>
    <scope>NUCLEOTIDE SEQUENCE</scope>
</reference>
<name>A0A8B6FRF2_MYTGA</name>
<dbReference type="OrthoDB" id="5986449at2759"/>
<keyword evidence="1" id="KW-0472">Membrane</keyword>
<sequence length="349" mass="40410">MATMLVNAGQRIDKDEKTVMKYKKNLSFNIQTRDDLEPLFTLDKESFPMHIKYISIHVPHHIVIERNKQRRNVLCVCGFIMTMIIAISITVSVVIQKTNNHHSQLVTDISSERNNNTGQISNITSYRRRYISKGAVNSFQSLNDFIPCQTSCRRYSAFRFESTCEKGRCKCKNQFYDTNTCLPVVNGCAIRRTKRLTKHIPNEKQSTFSCYKERDIDNKDSEIHVVSMYGQTGQEKSFLQLNLANKSRRKDVILVLANFLKTEWILHASDFVKTNKIYIISNKYLEESNINMKQLTSSITVTKLYSRVGYGDDRYNSYTVDLLQTINSNIGQITSFQGAKYLPKWKINL</sequence>
<keyword evidence="1" id="KW-0812">Transmembrane</keyword>
<dbReference type="Proteomes" id="UP000596742">
    <property type="component" value="Unassembled WGS sequence"/>
</dbReference>
<keyword evidence="1" id="KW-1133">Transmembrane helix</keyword>
<feature type="transmembrane region" description="Helical" evidence="1">
    <location>
        <begin position="73"/>
        <end position="95"/>
    </location>
</feature>
<keyword evidence="3" id="KW-1185">Reference proteome</keyword>
<evidence type="ECO:0000256" key="1">
    <source>
        <dbReference type="SAM" id="Phobius"/>
    </source>
</evidence>
<comment type="caution">
    <text evidence="2">The sequence shown here is derived from an EMBL/GenBank/DDBJ whole genome shotgun (WGS) entry which is preliminary data.</text>
</comment>
<protein>
    <submittedName>
        <fullName evidence="2">Uncharacterized protein</fullName>
    </submittedName>
</protein>
<accession>A0A8B6FRF2</accession>
<dbReference type="AlphaFoldDB" id="A0A8B6FRF2"/>
<dbReference type="EMBL" id="UYJE01007204">
    <property type="protein sequence ID" value="VDI52634.1"/>
    <property type="molecule type" value="Genomic_DNA"/>
</dbReference>
<gene>
    <name evidence="2" type="ORF">MGAL_10B004307</name>
</gene>
<proteinExistence type="predicted"/>
<evidence type="ECO:0000313" key="3">
    <source>
        <dbReference type="Proteomes" id="UP000596742"/>
    </source>
</evidence>